<dbReference type="AlphaFoldDB" id="A0A382M9C2"/>
<gene>
    <name evidence="1" type="ORF">METZ01_LOCUS296836</name>
</gene>
<name>A0A382M9C2_9ZZZZ</name>
<protein>
    <submittedName>
        <fullName evidence="1">Uncharacterized protein</fullName>
    </submittedName>
</protein>
<organism evidence="1">
    <name type="scientific">marine metagenome</name>
    <dbReference type="NCBI Taxonomy" id="408172"/>
    <lineage>
        <taxon>unclassified sequences</taxon>
        <taxon>metagenomes</taxon>
        <taxon>ecological metagenomes</taxon>
    </lineage>
</organism>
<evidence type="ECO:0000313" key="1">
    <source>
        <dbReference type="EMBL" id="SVC43982.1"/>
    </source>
</evidence>
<dbReference type="EMBL" id="UINC01091315">
    <property type="protein sequence ID" value="SVC43982.1"/>
    <property type="molecule type" value="Genomic_DNA"/>
</dbReference>
<accession>A0A382M9C2</accession>
<reference evidence="1" key="1">
    <citation type="submission" date="2018-05" db="EMBL/GenBank/DDBJ databases">
        <authorList>
            <person name="Lanie J.A."/>
            <person name="Ng W.-L."/>
            <person name="Kazmierczak K.M."/>
            <person name="Andrzejewski T.M."/>
            <person name="Davidsen T.M."/>
            <person name="Wayne K.J."/>
            <person name="Tettelin H."/>
            <person name="Glass J.I."/>
            <person name="Rusch D."/>
            <person name="Podicherti R."/>
            <person name="Tsui H.-C.T."/>
            <person name="Winkler M.E."/>
        </authorList>
    </citation>
    <scope>NUCLEOTIDE SEQUENCE</scope>
</reference>
<sequence length="43" mass="5244">MSNNKAGRFTQIWLSLNFHPPWEMVYTNTCYKHDRLTDQDEVR</sequence>
<proteinExistence type="predicted"/>